<evidence type="ECO:0000313" key="2">
    <source>
        <dbReference type="Proteomes" id="UP001237642"/>
    </source>
</evidence>
<protein>
    <recommendedName>
        <fullName evidence="3">DUF4283 domain-containing protein</fullName>
    </recommendedName>
</protein>
<proteinExistence type="predicted"/>
<dbReference type="Proteomes" id="UP001237642">
    <property type="component" value="Unassembled WGS sequence"/>
</dbReference>
<accession>A0AAD8H350</accession>
<dbReference type="EMBL" id="JAUIZM010000010">
    <property type="protein sequence ID" value="KAK1360155.1"/>
    <property type="molecule type" value="Genomic_DNA"/>
</dbReference>
<reference evidence="1" key="2">
    <citation type="submission" date="2023-05" db="EMBL/GenBank/DDBJ databases">
        <authorList>
            <person name="Schelkunov M.I."/>
        </authorList>
    </citation>
    <scope>NUCLEOTIDE SEQUENCE</scope>
    <source>
        <strain evidence="1">Hsosn_3</strain>
        <tissue evidence="1">Leaf</tissue>
    </source>
</reference>
<evidence type="ECO:0000313" key="1">
    <source>
        <dbReference type="EMBL" id="KAK1360155.1"/>
    </source>
</evidence>
<evidence type="ECO:0008006" key="3">
    <source>
        <dbReference type="Google" id="ProtNLM"/>
    </source>
</evidence>
<keyword evidence="2" id="KW-1185">Reference proteome</keyword>
<gene>
    <name evidence="1" type="ORF">POM88_044629</name>
</gene>
<sequence length="167" mass="19510">MVADFAHRIWRSRGLVNVFQKDTNIFVFEFNSEISMNFVLSSCTWYVEREPWWYVLGEFVKFVGLWVRAKHIWVIKVKVNEKVDGGILGLNDSSVTVIAWTEELKNNDDVLRTREDTKNTQEDVIDNHVDELQPEGLHDGNHSTLGMDKKMVAGQFVNNTTYLWLMR</sequence>
<reference evidence="1" key="1">
    <citation type="submission" date="2023-02" db="EMBL/GenBank/DDBJ databases">
        <title>Genome of toxic invasive species Heracleum sosnowskyi carries increased number of genes despite the absence of recent whole-genome duplications.</title>
        <authorList>
            <person name="Schelkunov M."/>
            <person name="Shtratnikova V."/>
            <person name="Makarenko M."/>
            <person name="Klepikova A."/>
            <person name="Omelchenko D."/>
            <person name="Novikova G."/>
            <person name="Obukhova E."/>
            <person name="Bogdanov V."/>
            <person name="Penin A."/>
            <person name="Logacheva M."/>
        </authorList>
    </citation>
    <scope>NUCLEOTIDE SEQUENCE</scope>
    <source>
        <strain evidence="1">Hsosn_3</strain>
        <tissue evidence="1">Leaf</tissue>
    </source>
</reference>
<organism evidence="1 2">
    <name type="scientific">Heracleum sosnowskyi</name>
    <dbReference type="NCBI Taxonomy" id="360622"/>
    <lineage>
        <taxon>Eukaryota</taxon>
        <taxon>Viridiplantae</taxon>
        <taxon>Streptophyta</taxon>
        <taxon>Embryophyta</taxon>
        <taxon>Tracheophyta</taxon>
        <taxon>Spermatophyta</taxon>
        <taxon>Magnoliopsida</taxon>
        <taxon>eudicotyledons</taxon>
        <taxon>Gunneridae</taxon>
        <taxon>Pentapetalae</taxon>
        <taxon>asterids</taxon>
        <taxon>campanulids</taxon>
        <taxon>Apiales</taxon>
        <taxon>Apiaceae</taxon>
        <taxon>Apioideae</taxon>
        <taxon>apioid superclade</taxon>
        <taxon>Tordylieae</taxon>
        <taxon>Tordyliinae</taxon>
        <taxon>Heracleum</taxon>
    </lineage>
</organism>
<dbReference type="AlphaFoldDB" id="A0AAD8H350"/>
<comment type="caution">
    <text evidence="1">The sequence shown here is derived from an EMBL/GenBank/DDBJ whole genome shotgun (WGS) entry which is preliminary data.</text>
</comment>
<name>A0AAD8H350_9APIA</name>